<dbReference type="InterPro" id="IPR036378">
    <property type="entry name" value="FAS1_dom_sf"/>
</dbReference>
<protein>
    <submittedName>
        <fullName evidence="3">FAS1 domain-containing protein</fullName>
    </submittedName>
</protein>
<sequence>MTANGKVVIICDTSSLRVCTLIIGKNCSWRTSLTLAIVRSIIINFYLQPVAFNPRDDETFLEKINENDPPGTRLYIETQQLTLFVPPDDEIRKAGYGFDILYHITNYAYTNATLPRSIVSQFPAGINLYITEVEEDRFSEVKQIFVNSAEIQLSLTKHTKIVVQGEEVSQTLFFITRVLHPLAIKARFGYEVLEVDDHLVDKMAVITSDIKSIKTVDDEIVRVQTVYGSILMPHATNRYTVRECRQPDDAFINPPLFYHEQEGDVTPKKSKRHLAEYTNEDEDDVILRAGRNGEEGENEGEDQIEDPISNGGSDEADTTVAGEQEQPWEGHKVRKRRMQEIRLDPEDEPPGQVQVQSTTTPSGVEKGGGDNTGDNTDTGTQHFVCLLGFEYEQISGYVYAKSEILVPNSFTNNLTGLSITEIKKGNVPVRNGVLHIVDGLMCRINETIVDALTRPKILNMKQFARFAEFLNPKLMVHLDKMESDLTVFIPTNAALRNSFLRTLKHGDKKMEHIYTMHIVEGFYDYKKIKKLKATSKTAKLRAITKAYDVFLEFYFIANPNDPRRDIVVIECRGHNATVELFDIRKTNGVVHLDFTEAQFMIN</sequence>
<evidence type="ECO:0000259" key="2">
    <source>
        <dbReference type="Pfam" id="PF02469"/>
    </source>
</evidence>
<evidence type="ECO:0000313" key="3">
    <source>
        <dbReference type="EnsemblMetazoa" id="GPAI028998-PA"/>
    </source>
</evidence>
<evidence type="ECO:0000313" key="4">
    <source>
        <dbReference type="Proteomes" id="UP000092445"/>
    </source>
</evidence>
<proteinExistence type="predicted"/>
<feature type="domain" description="FAS1" evidence="2">
    <location>
        <begin position="462"/>
        <end position="591"/>
    </location>
</feature>
<dbReference type="InterPro" id="IPR000782">
    <property type="entry name" value="FAS1_domain"/>
</dbReference>
<accession>A0A1A9ZYK9</accession>
<feature type="compositionally biased region" description="Acidic residues" evidence="1">
    <location>
        <begin position="295"/>
        <end position="305"/>
    </location>
</feature>
<dbReference type="EnsemblMetazoa" id="GPAI028998-RA">
    <property type="protein sequence ID" value="GPAI028998-PA"/>
    <property type="gene ID" value="GPAI028998"/>
</dbReference>
<reference evidence="4" key="1">
    <citation type="submission" date="2014-03" db="EMBL/GenBank/DDBJ databases">
        <authorList>
            <person name="Aksoy S."/>
            <person name="Warren W."/>
            <person name="Wilson R.K."/>
        </authorList>
    </citation>
    <scope>NUCLEOTIDE SEQUENCE [LARGE SCALE GENOMIC DNA]</scope>
    <source>
        <strain evidence="4">IAEA</strain>
    </source>
</reference>
<name>A0A1A9ZYK9_GLOPL</name>
<dbReference type="Proteomes" id="UP000092445">
    <property type="component" value="Unassembled WGS sequence"/>
</dbReference>
<dbReference type="Pfam" id="PF02469">
    <property type="entry name" value="Fasciclin"/>
    <property type="match status" value="1"/>
</dbReference>
<dbReference type="Gene3D" id="2.30.180.10">
    <property type="entry name" value="FAS1 domain"/>
    <property type="match status" value="1"/>
</dbReference>
<reference evidence="3" key="2">
    <citation type="submission" date="2020-05" db="UniProtKB">
        <authorList>
            <consortium name="EnsemblMetazoa"/>
        </authorList>
    </citation>
    <scope>IDENTIFICATION</scope>
    <source>
        <strain evidence="3">IAEA</strain>
    </source>
</reference>
<dbReference type="VEuPathDB" id="VectorBase:GPAI028998"/>
<dbReference type="AlphaFoldDB" id="A0A1A9ZYK9"/>
<dbReference type="STRING" id="7398.A0A1A9ZYK9"/>
<organism evidence="3 4">
    <name type="scientific">Glossina pallidipes</name>
    <name type="common">Tsetse fly</name>
    <dbReference type="NCBI Taxonomy" id="7398"/>
    <lineage>
        <taxon>Eukaryota</taxon>
        <taxon>Metazoa</taxon>
        <taxon>Ecdysozoa</taxon>
        <taxon>Arthropoda</taxon>
        <taxon>Hexapoda</taxon>
        <taxon>Insecta</taxon>
        <taxon>Pterygota</taxon>
        <taxon>Neoptera</taxon>
        <taxon>Endopterygota</taxon>
        <taxon>Diptera</taxon>
        <taxon>Brachycera</taxon>
        <taxon>Muscomorpha</taxon>
        <taxon>Hippoboscoidea</taxon>
        <taxon>Glossinidae</taxon>
        <taxon>Glossina</taxon>
    </lineage>
</organism>
<feature type="region of interest" description="Disordered" evidence="1">
    <location>
        <begin position="291"/>
        <end position="375"/>
    </location>
</feature>
<feature type="compositionally biased region" description="Polar residues" evidence="1">
    <location>
        <begin position="353"/>
        <end position="362"/>
    </location>
</feature>
<evidence type="ECO:0000256" key="1">
    <source>
        <dbReference type="SAM" id="MobiDB-lite"/>
    </source>
</evidence>
<keyword evidence="4" id="KW-1185">Reference proteome</keyword>
<dbReference type="SUPFAM" id="SSF82153">
    <property type="entry name" value="FAS1 domain"/>
    <property type="match status" value="1"/>
</dbReference>